<evidence type="ECO:0000313" key="2">
    <source>
        <dbReference type="Proteomes" id="UP000050863"/>
    </source>
</evidence>
<proteinExistence type="predicted"/>
<evidence type="ECO:0000313" key="1">
    <source>
        <dbReference type="EMBL" id="KRR08295.1"/>
    </source>
</evidence>
<comment type="caution">
    <text evidence="1">The sequence shown here is derived from an EMBL/GenBank/DDBJ whole genome shotgun (WGS) entry which is preliminary data.</text>
</comment>
<organism evidence="1 2">
    <name type="scientific">Bradyrhizobium jicamae</name>
    <dbReference type="NCBI Taxonomy" id="280332"/>
    <lineage>
        <taxon>Bacteria</taxon>
        <taxon>Pseudomonadati</taxon>
        <taxon>Pseudomonadota</taxon>
        <taxon>Alphaproteobacteria</taxon>
        <taxon>Hyphomicrobiales</taxon>
        <taxon>Nitrobacteraceae</taxon>
        <taxon>Bradyrhizobium</taxon>
    </lineage>
</organism>
<reference evidence="1 2" key="1">
    <citation type="submission" date="2014-03" db="EMBL/GenBank/DDBJ databases">
        <title>Bradyrhizobium valentinum sp. nov., isolated from effective nodules of Lupinus mariae-josephae, a lupine endemic of basic-lime soils in Eastern Spain.</title>
        <authorList>
            <person name="Duran D."/>
            <person name="Rey L."/>
            <person name="Navarro A."/>
            <person name="Busquets A."/>
            <person name="Imperial J."/>
            <person name="Ruiz-Argueso T."/>
        </authorList>
    </citation>
    <scope>NUCLEOTIDE SEQUENCE [LARGE SCALE GENOMIC DNA]</scope>
    <source>
        <strain evidence="1 2">PAC68</strain>
    </source>
</reference>
<accession>A0A0R3LKL1</accession>
<name>A0A0R3LKL1_9BRAD</name>
<keyword evidence="2" id="KW-1185">Reference proteome</keyword>
<dbReference type="AlphaFoldDB" id="A0A0R3LKL1"/>
<sequence length="90" mass="10344">MMGRLKSDQGQLFYEFRLGDAVPEDHLVRKIDTALDLSWLRSELAPHYWLKTDSCAAASRSYSIPWSARSNMEVGIVRMSTARRQGHDKM</sequence>
<dbReference type="EMBL" id="LLXZ01000090">
    <property type="protein sequence ID" value="KRR08295.1"/>
    <property type="molecule type" value="Genomic_DNA"/>
</dbReference>
<dbReference type="STRING" id="280332.CQ12_40915"/>
<dbReference type="Proteomes" id="UP000050863">
    <property type="component" value="Unassembled WGS sequence"/>
</dbReference>
<gene>
    <name evidence="1" type="ORF">CQ12_40915</name>
</gene>
<protein>
    <submittedName>
        <fullName evidence="1">Uncharacterized protein</fullName>
    </submittedName>
</protein>